<organism evidence="2">
    <name type="scientific">Arundo donax</name>
    <name type="common">Giant reed</name>
    <name type="synonym">Donax arundinaceus</name>
    <dbReference type="NCBI Taxonomy" id="35708"/>
    <lineage>
        <taxon>Eukaryota</taxon>
        <taxon>Viridiplantae</taxon>
        <taxon>Streptophyta</taxon>
        <taxon>Embryophyta</taxon>
        <taxon>Tracheophyta</taxon>
        <taxon>Spermatophyta</taxon>
        <taxon>Magnoliopsida</taxon>
        <taxon>Liliopsida</taxon>
        <taxon>Poales</taxon>
        <taxon>Poaceae</taxon>
        <taxon>PACMAD clade</taxon>
        <taxon>Arundinoideae</taxon>
        <taxon>Arundineae</taxon>
        <taxon>Arundo</taxon>
    </lineage>
</organism>
<dbReference type="EMBL" id="GBRH01194953">
    <property type="protein sequence ID" value="JAE02943.1"/>
    <property type="molecule type" value="Transcribed_RNA"/>
</dbReference>
<feature type="region of interest" description="Disordered" evidence="1">
    <location>
        <begin position="24"/>
        <end position="53"/>
    </location>
</feature>
<reference evidence="2" key="1">
    <citation type="submission" date="2014-09" db="EMBL/GenBank/DDBJ databases">
        <authorList>
            <person name="Magalhaes I.L.F."/>
            <person name="Oliveira U."/>
            <person name="Santos F.R."/>
            <person name="Vidigal T.H.D.A."/>
            <person name="Brescovit A.D."/>
            <person name="Santos A.J."/>
        </authorList>
    </citation>
    <scope>NUCLEOTIDE SEQUENCE</scope>
    <source>
        <tissue evidence="2">Shoot tissue taken approximately 20 cm above the soil surface</tissue>
    </source>
</reference>
<name>A0A0A9F3S7_ARUDO</name>
<dbReference type="AlphaFoldDB" id="A0A0A9F3S7"/>
<feature type="compositionally biased region" description="Low complexity" evidence="1">
    <location>
        <begin position="38"/>
        <end position="53"/>
    </location>
</feature>
<evidence type="ECO:0000256" key="1">
    <source>
        <dbReference type="SAM" id="MobiDB-lite"/>
    </source>
</evidence>
<sequence length="53" mass="5701">MGSSVLQELQRKGVFLREDLAVQRHPTQVNSKPVQSRSGSKGKPGVKLVLGGD</sequence>
<protein>
    <submittedName>
        <fullName evidence="2">Uncharacterized protein</fullName>
    </submittedName>
</protein>
<proteinExistence type="predicted"/>
<feature type="compositionally biased region" description="Polar residues" evidence="1">
    <location>
        <begin position="25"/>
        <end position="37"/>
    </location>
</feature>
<reference evidence="2" key="2">
    <citation type="journal article" date="2015" name="Data Brief">
        <title>Shoot transcriptome of the giant reed, Arundo donax.</title>
        <authorList>
            <person name="Barrero R.A."/>
            <person name="Guerrero F.D."/>
            <person name="Moolhuijzen P."/>
            <person name="Goolsby J.A."/>
            <person name="Tidwell J."/>
            <person name="Bellgard S.E."/>
            <person name="Bellgard M.I."/>
        </authorList>
    </citation>
    <scope>NUCLEOTIDE SEQUENCE</scope>
    <source>
        <tissue evidence="2">Shoot tissue taken approximately 20 cm above the soil surface</tissue>
    </source>
</reference>
<evidence type="ECO:0000313" key="2">
    <source>
        <dbReference type="EMBL" id="JAE02943.1"/>
    </source>
</evidence>
<accession>A0A0A9F3S7</accession>